<reference evidence="2" key="1">
    <citation type="journal article" date="2020" name="Microb. Genom.">
        <title>Genetic diversity of clinical and environmental Mucorales isolates obtained from an investigation of mucormycosis cases among solid organ transplant recipients.</title>
        <authorList>
            <person name="Nguyen M.H."/>
            <person name="Kaul D."/>
            <person name="Muto C."/>
            <person name="Cheng S.J."/>
            <person name="Richter R.A."/>
            <person name="Bruno V.M."/>
            <person name="Liu G."/>
            <person name="Beyhan S."/>
            <person name="Sundermann A.J."/>
            <person name="Mounaud S."/>
            <person name="Pasculle A.W."/>
            <person name="Nierman W.C."/>
            <person name="Driscoll E."/>
            <person name="Cumbie R."/>
            <person name="Clancy C.J."/>
            <person name="Dupont C.L."/>
        </authorList>
    </citation>
    <scope>NUCLEOTIDE SEQUENCE</scope>
    <source>
        <strain evidence="2">GL11</strain>
    </source>
</reference>
<dbReference type="EMBL" id="JAANQT010003725">
    <property type="protein sequence ID" value="KAG1300799.1"/>
    <property type="molecule type" value="Genomic_DNA"/>
</dbReference>
<dbReference type="InterPro" id="IPR036397">
    <property type="entry name" value="RNaseH_sf"/>
</dbReference>
<dbReference type="InterPro" id="IPR038717">
    <property type="entry name" value="Tc1-like_DDE_dom"/>
</dbReference>
<gene>
    <name evidence="2" type="ORF">G6F64_012373</name>
</gene>
<name>A0A9P6WXY1_RHIOR</name>
<dbReference type="OrthoDB" id="2442720at2759"/>
<dbReference type="GO" id="GO:0003676">
    <property type="term" value="F:nucleic acid binding"/>
    <property type="evidence" value="ECO:0007669"/>
    <property type="project" value="InterPro"/>
</dbReference>
<keyword evidence="3" id="KW-1185">Reference proteome</keyword>
<feature type="domain" description="Tc1-like transposase DDE" evidence="1">
    <location>
        <begin position="6"/>
        <end position="48"/>
    </location>
</feature>
<evidence type="ECO:0000313" key="3">
    <source>
        <dbReference type="Proteomes" id="UP000716291"/>
    </source>
</evidence>
<protein>
    <recommendedName>
        <fullName evidence="1">Tc1-like transposase DDE domain-containing protein</fullName>
    </recommendedName>
</protein>
<dbReference type="Gene3D" id="3.30.420.10">
    <property type="entry name" value="Ribonuclease H-like superfamily/Ribonuclease H"/>
    <property type="match status" value="1"/>
</dbReference>
<proteinExistence type="predicted"/>
<evidence type="ECO:0000313" key="2">
    <source>
        <dbReference type="EMBL" id="KAG1300799.1"/>
    </source>
</evidence>
<dbReference type="Pfam" id="PF13358">
    <property type="entry name" value="DDE_3"/>
    <property type="match status" value="1"/>
</dbReference>
<sequence>MTDPKHTAKVISKWLNEQEFHIMKWPPQSPGLNPIKNMWQLLKRWLLRNYDCPPCGIHELWDRIGHNWYQITAEEFQKFIKSMPDRCRAVVEADGFYI</sequence>
<dbReference type="AlphaFoldDB" id="A0A9P6WXY1"/>
<comment type="caution">
    <text evidence="2">The sequence shown here is derived from an EMBL/GenBank/DDBJ whole genome shotgun (WGS) entry which is preliminary data.</text>
</comment>
<organism evidence="2 3">
    <name type="scientific">Rhizopus oryzae</name>
    <name type="common">Mucormycosis agent</name>
    <name type="synonym">Rhizopus arrhizus var. delemar</name>
    <dbReference type="NCBI Taxonomy" id="64495"/>
    <lineage>
        <taxon>Eukaryota</taxon>
        <taxon>Fungi</taxon>
        <taxon>Fungi incertae sedis</taxon>
        <taxon>Mucoromycota</taxon>
        <taxon>Mucoromycotina</taxon>
        <taxon>Mucoromycetes</taxon>
        <taxon>Mucorales</taxon>
        <taxon>Mucorineae</taxon>
        <taxon>Rhizopodaceae</taxon>
        <taxon>Rhizopus</taxon>
    </lineage>
</organism>
<evidence type="ECO:0000259" key="1">
    <source>
        <dbReference type="Pfam" id="PF13358"/>
    </source>
</evidence>
<accession>A0A9P6WXY1</accession>
<dbReference type="Proteomes" id="UP000716291">
    <property type="component" value="Unassembled WGS sequence"/>
</dbReference>